<protein>
    <recommendedName>
        <fullName evidence="1">Reverse transcriptase domain-containing protein</fullName>
    </recommendedName>
</protein>
<accession>A0A1F5WT49</accession>
<dbReference type="PANTHER" id="PTHR34047">
    <property type="entry name" value="NUCLEAR INTRON MATURASE 1, MITOCHONDRIAL-RELATED"/>
    <property type="match status" value="1"/>
</dbReference>
<proteinExistence type="predicted"/>
<dbReference type="AlphaFoldDB" id="A0A1F5WT49"/>
<dbReference type="CDD" id="cd01651">
    <property type="entry name" value="RT_G2_intron"/>
    <property type="match status" value="1"/>
</dbReference>
<name>A0A1F5WT49_9BACT</name>
<reference evidence="2 3" key="1">
    <citation type="journal article" date="2016" name="Nat. Commun.">
        <title>Thousands of microbial genomes shed light on interconnected biogeochemical processes in an aquifer system.</title>
        <authorList>
            <person name="Anantharaman K."/>
            <person name="Brown C.T."/>
            <person name="Hug L.A."/>
            <person name="Sharon I."/>
            <person name="Castelle C.J."/>
            <person name="Probst A.J."/>
            <person name="Thomas B.C."/>
            <person name="Singh A."/>
            <person name="Wilkins M.J."/>
            <person name="Karaoz U."/>
            <person name="Brodie E.L."/>
            <person name="Williams K.H."/>
            <person name="Hubbard S.S."/>
            <person name="Banfield J.F."/>
        </authorList>
    </citation>
    <scope>NUCLEOTIDE SEQUENCE [LARGE SCALE GENOMIC DNA]</scope>
</reference>
<evidence type="ECO:0000313" key="2">
    <source>
        <dbReference type="EMBL" id="OGF78812.1"/>
    </source>
</evidence>
<dbReference type="InterPro" id="IPR043502">
    <property type="entry name" value="DNA/RNA_pol_sf"/>
</dbReference>
<dbReference type="Proteomes" id="UP000178425">
    <property type="component" value="Unassembled WGS sequence"/>
</dbReference>
<dbReference type="SUPFAM" id="SSF56672">
    <property type="entry name" value="DNA/RNA polymerases"/>
    <property type="match status" value="1"/>
</dbReference>
<organism evidence="2 3">
    <name type="scientific">Candidatus Giovannonibacteria bacterium RIFCSPHIGHO2_02_43_13</name>
    <dbReference type="NCBI Taxonomy" id="1798330"/>
    <lineage>
        <taxon>Bacteria</taxon>
        <taxon>Candidatus Giovannoniibacteriota</taxon>
    </lineage>
</organism>
<comment type="caution">
    <text evidence="2">The sequence shown here is derived from an EMBL/GenBank/DDBJ whole genome shotgun (WGS) entry which is preliminary data.</text>
</comment>
<gene>
    <name evidence="2" type="ORF">A2W54_00065</name>
</gene>
<dbReference type="PANTHER" id="PTHR34047:SF8">
    <property type="entry name" value="PROTEIN YKFC"/>
    <property type="match status" value="1"/>
</dbReference>
<dbReference type="InterPro" id="IPR000477">
    <property type="entry name" value="RT_dom"/>
</dbReference>
<feature type="domain" description="Reverse transcriptase" evidence="1">
    <location>
        <begin position="1"/>
        <end position="283"/>
    </location>
</feature>
<evidence type="ECO:0000313" key="3">
    <source>
        <dbReference type="Proteomes" id="UP000178425"/>
    </source>
</evidence>
<dbReference type="EMBL" id="MFHI01000018">
    <property type="protein sequence ID" value="OGF78812.1"/>
    <property type="molecule type" value="Genomic_DNA"/>
</dbReference>
<dbReference type="PROSITE" id="PS50878">
    <property type="entry name" value="RT_POL"/>
    <property type="match status" value="1"/>
</dbReference>
<dbReference type="InterPro" id="IPR051083">
    <property type="entry name" value="GrpII_Intron_Splice-Mob/Def"/>
</dbReference>
<evidence type="ECO:0000259" key="1">
    <source>
        <dbReference type="PROSITE" id="PS50878"/>
    </source>
</evidence>
<dbReference type="Pfam" id="PF00078">
    <property type="entry name" value="RVT_1"/>
    <property type="match status" value="1"/>
</dbReference>
<sequence>MGGGHYRERRIHSDIFDQIIRLDNLFLAWREFRRGKTRKVEVQEFEFGLEGRLFQLQKDLKAKTYQCADYTAFYVKDPKLRHIHKAQIRDRILHHAVFRILYPIFDKSFIHDSYSCRLDKGTHRAVDNLEKYCRKLSKNNHKNIFALKCDVRKFFDSTDQNILLRIIKNNISDEKTIWLIEKIIRSFKKRENKGLPLGNVTSQLFANIYLNELDQFIKHRLKIKYYVRYCDDFIILEQNREILSNYIKEIRDFLESRLALQLHPNKIIIRKWRSGIDFLGHVSRPNCRVLRTKTKNRIFAKISNKNLQSYLGMLKHCNGHKLRMKILNIAL</sequence>